<dbReference type="PANTHER" id="PTHR35145:SF1">
    <property type="entry name" value="CYTOPLASMIC PROTEIN"/>
    <property type="match status" value="1"/>
</dbReference>
<evidence type="ECO:0000313" key="2">
    <source>
        <dbReference type="Proteomes" id="UP001596310"/>
    </source>
</evidence>
<dbReference type="InterPro" id="IPR058532">
    <property type="entry name" value="YjbR/MT2646/Rv2570-like"/>
</dbReference>
<evidence type="ECO:0000313" key="1">
    <source>
        <dbReference type="EMBL" id="MFC6315041.1"/>
    </source>
</evidence>
<keyword evidence="1" id="KW-0238">DNA-binding</keyword>
<comment type="caution">
    <text evidence="1">The sequence shown here is derived from an EMBL/GenBank/DDBJ whole genome shotgun (WGS) entry which is preliminary data.</text>
</comment>
<organism evidence="1 2">
    <name type="scientific">Lapidilactobacillus achengensis</name>
    <dbReference type="NCBI Taxonomy" id="2486000"/>
    <lineage>
        <taxon>Bacteria</taxon>
        <taxon>Bacillati</taxon>
        <taxon>Bacillota</taxon>
        <taxon>Bacilli</taxon>
        <taxon>Lactobacillales</taxon>
        <taxon>Lactobacillaceae</taxon>
        <taxon>Lapidilactobacillus</taxon>
    </lineage>
</organism>
<dbReference type="EMBL" id="JBHSSM010000015">
    <property type="protein sequence ID" value="MFC6315041.1"/>
    <property type="molecule type" value="Genomic_DNA"/>
</dbReference>
<dbReference type="PANTHER" id="PTHR35145">
    <property type="entry name" value="CYTOPLASMIC PROTEIN-RELATED"/>
    <property type="match status" value="1"/>
</dbReference>
<dbReference type="InterPro" id="IPR007351">
    <property type="entry name" value="YjbR"/>
</dbReference>
<accession>A0ABW1UMY3</accession>
<keyword evidence="2" id="KW-1185">Reference proteome</keyword>
<dbReference type="Pfam" id="PF04237">
    <property type="entry name" value="YjbR"/>
    <property type="match status" value="1"/>
</dbReference>
<dbReference type="InterPro" id="IPR038056">
    <property type="entry name" value="YjbR-like_sf"/>
</dbReference>
<gene>
    <name evidence="1" type="ORF">ACFQHW_05580</name>
</gene>
<dbReference type="GO" id="GO:0003677">
    <property type="term" value="F:DNA binding"/>
    <property type="evidence" value="ECO:0007669"/>
    <property type="project" value="UniProtKB-KW"/>
</dbReference>
<dbReference type="RefSeq" id="WP_125596010.1">
    <property type="nucleotide sequence ID" value="NZ_JBHSSM010000015.1"/>
</dbReference>
<name>A0ABW1UMY3_9LACO</name>
<proteinExistence type="predicted"/>
<reference evidence="2" key="1">
    <citation type="journal article" date="2019" name="Int. J. Syst. Evol. Microbiol.">
        <title>The Global Catalogue of Microorganisms (GCM) 10K type strain sequencing project: providing services to taxonomists for standard genome sequencing and annotation.</title>
        <authorList>
            <consortium name="The Broad Institute Genomics Platform"/>
            <consortium name="The Broad Institute Genome Sequencing Center for Infectious Disease"/>
            <person name="Wu L."/>
            <person name="Ma J."/>
        </authorList>
    </citation>
    <scope>NUCLEOTIDE SEQUENCE [LARGE SCALE GENOMIC DNA]</scope>
    <source>
        <strain evidence="2">CCM 8897</strain>
    </source>
</reference>
<protein>
    <submittedName>
        <fullName evidence="1">MmcQ/YjbR family DNA-binding protein</fullName>
    </submittedName>
</protein>
<dbReference type="SUPFAM" id="SSF142906">
    <property type="entry name" value="YjbR-like"/>
    <property type="match status" value="1"/>
</dbReference>
<dbReference type="Gene3D" id="3.90.1150.30">
    <property type="match status" value="1"/>
</dbReference>
<dbReference type="Proteomes" id="UP001596310">
    <property type="component" value="Unassembled WGS sequence"/>
</dbReference>
<sequence>MAQAPSFRNALPEKLLEYGFQAVGRGYHYRTTILNGDFHLSVLIDQDGRGQTTLTEIASNEEYILYQTNATGAFVAEVRAAVAAVLDDIAAKCCVTTVFKTAQAIQLINAVQQQYGDQLEFLWEKFPTNAVWRRQDNKKWYGLLLTVPRRKLGGDSDEIVEIIDLRSAPENLAGLLKRPNYYPGWHMNKQHWYTIILDGSVPLTEICQRIEESYLLAK</sequence>